<dbReference type="Pfam" id="PF03061">
    <property type="entry name" value="4HBT"/>
    <property type="match status" value="1"/>
</dbReference>
<dbReference type="CDD" id="cd03443">
    <property type="entry name" value="PaaI_thioesterase"/>
    <property type="match status" value="1"/>
</dbReference>
<dbReference type="Gene3D" id="3.10.129.10">
    <property type="entry name" value="Hotdog Thioesterase"/>
    <property type="match status" value="1"/>
</dbReference>
<gene>
    <name evidence="3" type="ORF">ACFQDM_01250</name>
</gene>
<proteinExistence type="predicted"/>
<dbReference type="NCBIfam" id="TIGR00369">
    <property type="entry name" value="unchar_dom_1"/>
    <property type="match status" value="1"/>
</dbReference>
<evidence type="ECO:0000259" key="2">
    <source>
        <dbReference type="Pfam" id="PF03061"/>
    </source>
</evidence>
<evidence type="ECO:0000313" key="3">
    <source>
        <dbReference type="EMBL" id="MFC6196681.1"/>
    </source>
</evidence>
<dbReference type="InterPro" id="IPR006683">
    <property type="entry name" value="Thioestr_dom"/>
</dbReference>
<accession>A0ABW1S4W9</accession>
<dbReference type="InterPro" id="IPR003736">
    <property type="entry name" value="PAAI_dom"/>
</dbReference>
<protein>
    <submittedName>
        <fullName evidence="3">PaaI family thioesterase</fullName>
        <ecNumber evidence="3">3.1.2.-</ecNumber>
    </submittedName>
</protein>
<dbReference type="InterPro" id="IPR029069">
    <property type="entry name" value="HotDog_dom_sf"/>
</dbReference>
<sequence>MSGEILARQSKLQGFLDHTPFANFLGLRCEIMGDEMTAILPFQSKLIGNTTIQALHGGAIGAFLELTAMAQLFLLSEVNALPKPVNLTIDYLRQGRAEDLFARASVTKQGRRIANVRAEAWQSEREKPVATLQAHFLLNN</sequence>
<name>A0ABW1S4W9_9PROT</name>
<dbReference type="EC" id="3.1.2.-" evidence="3"/>
<evidence type="ECO:0000313" key="4">
    <source>
        <dbReference type="Proteomes" id="UP001596303"/>
    </source>
</evidence>
<dbReference type="PANTHER" id="PTHR43240">
    <property type="entry name" value="1,4-DIHYDROXY-2-NAPHTHOYL-COA THIOESTERASE 1"/>
    <property type="match status" value="1"/>
</dbReference>
<dbReference type="EMBL" id="JBHSSW010000002">
    <property type="protein sequence ID" value="MFC6196681.1"/>
    <property type="molecule type" value="Genomic_DNA"/>
</dbReference>
<dbReference type="GO" id="GO:0016787">
    <property type="term" value="F:hydrolase activity"/>
    <property type="evidence" value="ECO:0007669"/>
    <property type="project" value="UniProtKB-KW"/>
</dbReference>
<dbReference type="RefSeq" id="WP_377374413.1">
    <property type="nucleotide sequence ID" value="NZ_JBHSSW010000002.1"/>
</dbReference>
<feature type="domain" description="Thioesterase" evidence="2">
    <location>
        <begin position="55"/>
        <end position="127"/>
    </location>
</feature>
<comment type="caution">
    <text evidence="3">The sequence shown here is derived from an EMBL/GenBank/DDBJ whole genome shotgun (WGS) entry which is preliminary data.</text>
</comment>
<dbReference type="Proteomes" id="UP001596303">
    <property type="component" value="Unassembled WGS sequence"/>
</dbReference>
<dbReference type="SUPFAM" id="SSF54637">
    <property type="entry name" value="Thioesterase/thiol ester dehydrase-isomerase"/>
    <property type="match status" value="1"/>
</dbReference>
<organism evidence="3 4">
    <name type="scientific">Ponticaulis profundi</name>
    <dbReference type="NCBI Taxonomy" id="2665222"/>
    <lineage>
        <taxon>Bacteria</taxon>
        <taxon>Pseudomonadati</taxon>
        <taxon>Pseudomonadota</taxon>
        <taxon>Alphaproteobacteria</taxon>
        <taxon>Hyphomonadales</taxon>
        <taxon>Hyphomonadaceae</taxon>
        <taxon>Ponticaulis</taxon>
    </lineage>
</organism>
<reference evidence="4" key="1">
    <citation type="journal article" date="2019" name="Int. J. Syst. Evol. Microbiol.">
        <title>The Global Catalogue of Microorganisms (GCM) 10K type strain sequencing project: providing services to taxonomists for standard genome sequencing and annotation.</title>
        <authorList>
            <consortium name="The Broad Institute Genomics Platform"/>
            <consortium name="The Broad Institute Genome Sequencing Center for Infectious Disease"/>
            <person name="Wu L."/>
            <person name="Ma J."/>
        </authorList>
    </citation>
    <scope>NUCLEOTIDE SEQUENCE [LARGE SCALE GENOMIC DNA]</scope>
    <source>
        <strain evidence="4">CGMCC-1.15741</strain>
    </source>
</reference>
<keyword evidence="1 3" id="KW-0378">Hydrolase</keyword>
<keyword evidence="4" id="KW-1185">Reference proteome</keyword>
<evidence type="ECO:0000256" key="1">
    <source>
        <dbReference type="ARBA" id="ARBA00022801"/>
    </source>
</evidence>
<dbReference type="PANTHER" id="PTHR43240:SF3">
    <property type="entry name" value="THIOESTERASE DOMAIN-CONTAINING PROTEIN"/>
    <property type="match status" value="1"/>
</dbReference>